<dbReference type="Proteomes" id="UP000029981">
    <property type="component" value="Chromosome 3"/>
</dbReference>
<dbReference type="Gramene" id="KGN58178">
    <property type="protein sequence ID" value="KGN58178"/>
    <property type="gene ID" value="Csa_3G585895"/>
</dbReference>
<evidence type="ECO:0000313" key="2">
    <source>
        <dbReference type="Proteomes" id="UP000029981"/>
    </source>
</evidence>
<gene>
    <name evidence="1" type="ORF">Csa_3G585895</name>
</gene>
<accession>A0A0A0L8N0</accession>
<protein>
    <submittedName>
        <fullName evidence="1">Uncharacterized protein</fullName>
    </submittedName>
</protein>
<proteinExistence type="predicted"/>
<sequence length="95" mass="10335">MASQLTLCPPLVTVDVENAAAKKVIQDLSERLAFREIMEMGRQNVLYVNWVHGHHRASTAEAADDDSAGGGFRQELSVPIQQAIAVNVEGDETTD</sequence>
<reference evidence="1 2" key="1">
    <citation type="journal article" date="2009" name="Nat. Genet.">
        <title>The genome of the cucumber, Cucumis sativus L.</title>
        <authorList>
            <person name="Huang S."/>
            <person name="Li R."/>
            <person name="Zhang Z."/>
            <person name="Li L."/>
            <person name="Gu X."/>
            <person name="Fan W."/>
            <person name="Lucas W.J."/>
            <person name="Wang X."/>
            <person name="Xie B."/>
            <person name="Ni P."/>
            <person name="Ren Y."/>
            <person name="Zhu H."/>
            <person name="Li J."/>
            <person name="Lin K."/>
            <person name="Jin W."/>
            <person name="Fei Z."/>
            <person name="Li G."/>
            <person name="Staub J."/>
            <person name="Kilian A."/>
            <person name="van der Vossen E.A."/>
            <person name="Wu Y."/>
            <person name="Guo J."/>
            <person name="He J."/>
            <person name="Jia Z."/>
            <person name="Ren Y."/>
            <person name="Tian G."/>
            <person name="Lu Y."/>
            <person name="Ruan J."/>
            <person name="Qian W."/>
            <person name="Wang M."/>
            <person name="Huang Q."/>
            <person name="Li B."/>
            <person name="Xuan Z."/>
            <person name="Cao J."/>
            <person name="Asan"/>
            <person name="Wu Z."/>
            <person name="Zhang J."/>
            <person name="Cai Q."/>
            <person name="Bai Y."/>
            <person name="Zhao B."/>
            <person name="Han Y."/>
            <person name="Li Y."/>
            <person name="Li X."/>
            <person name="Wang S."/>
            <person name="Shi Q."/>
            <person name="Liu S."/>
            <person name="Cho W.K."/>
            <person name="Kim J.Y."/>
            <person name="Xu Y."/>
            <person name="Heller-Uszynska K."/>
            <person name="Miao H."/>
            <person name="Cheng Z."/>
            <person name="Zhang S."/>
            <person name="Wu J."/>
            <person name="Yang Y."/>
            <person name="Kang H."/>
            <person name="Li M."/>
            <person name="Liang H."/>
            <person name="Ren X."/>
            <person name="Shi Z."/>
            <person name="Wen M."/>
            <person name="Jian M."/>
            <person name="Yang H."/>
            <person name="Zhang G."/>
            <person name="Yang Z."/>
            <person name="Chen R."/>
            <person name="Liu S."/>
            <person name="Li J."/>
            <person name="Ma L."/>
            <person name="Liu H."/>
            <person name="Zhou Y."/>
            <person name="Zhao J."/>
            <person name="Fang X."/>
            <person name="Li G."/>
            <person name="Fang L."/>
            <person name="Li Y."/>
            <person name="Liu D."/>
            <person name="Zheng H."/>
            <person name="Zhang Y."/>
            <person name="Qin N."/>
            <person name="Li Z."/>
            <person name="Yang G."/>
            <person name="Yang S."/>
            <person name="Bolund L."/>
            <person name="Kristiansen K."/>
            <person name="Zheng H."/>
            <person name="Li S."/>
            <person name="Zhang X."/>
            <person name="Yang H."/>
            <person name="Wang J."/>
            <person name="Sun R."/>
            <person name="Zhang B."/>
            <person name="Jiang S."/>
            <person name="Wang J."/>
            <person name="Du Y."/>
            <person name="Li S."/>
        </authorList>
    </citation>
    <scope>NUCLEOTIDE SEQUENCE [LARGE SCALE GENOMIC DNA]</scope>
    <source>
        <strain evidence="2">cv. 9930</strain>
    </source>
</reference>
<reference evidence="1 2" key="4">
    <citation type="journal article" date="2011" name="BMC Genomics">
        <title>RNA-Seq improves annotation of protein-coding genes in the cucumber genome.</title>
        <authorList>
            <person name="Li Z."/>
            <person name="Zhang Z."/>
            <person name="Yan P."/>
            <person name="Huang S."/>
            <person name="Fei Z."/>
            <person name="Lin K."/>
        </authorList>
    </citation>
    <scope>NUCLEOTIDE SEQUENCE [LARGE SCALE GENOMIC DNA]</scope>
    <source>
        <strain evidence="2">cv. 9930</strain>
    </source>
</reference>
<dbReference type="AlphaFoldDB" id="A0A0A0L8N0"/>
<keyword evidence="2" id="KW-1185">Reference proteome</keyword>
<evidence type="ECO:0000313" key="1">
    <source>
        <dbReference type="EMBL" id="KGN58178.1"/>
    </source>
</evidence>
<reference evidence="1 2" key="3">
    <citation type="journal article" date="2010" name="BMC Genomics">
        <title>Transcriptome sequencing and comparative analysis of cucumber flowers with different sex types.</title>
        <authorList>
            <person name="Guo S."/>
            <person name="Zheng Y."/>
            <person name="Joung J.G."/>
            <person name="Liu S."/>
            <person name="Zhang Z."/>
            <person name="Crasta O.R."/>
            <person name="Sobral B.W."/>
            <person name="Xu Y."/>
            <person name="Huang S."/>
            <person name="Fei Z."/>
        </authorList>
    </citation>
    <scope>NUCLEOTIDE SEQUENCE [LARGE SCALE GENOMIC DNA]</scope>
    <source>
        <strain evidence="2">cv. 9930</strain>
    </source>
</reference>
<dbReference type="EMBL" id="CM002924">
    <property type="protein sequence ID" value="KGN58178.1"/>
    <property type="molecule type" value="Genomic_DNA"/>
</dbReference>
<reference evidence="1 2" key="2">
    <citation type="journal article" date="2009" name="PLoS ONE">
        <title>An integrated genetic and cytogenetic map of the cucumber genome.</title>
        <authorList>
            <person name="Ren Y."/>
            <person name="Zhang Z."/>
            <person name="Liu J."/>
            <person name="Staub J.E."/>
            <person name="Han Y."/>
            <person name="Cheng Z."/>
            <person name="Li X."/>
            <person name="Lu J."/>
            <person name="Miao H."/>
            <person name="Kang H."/>
            <person name="Xie B."/>
            <person name="Gu X."/>
            <person name="Wang X."/>
            <person name="Du Y."/>
            <person name="Jin W."/>
            <person name="Huang S."/>
        </authorList>
    </citation>
    <scope>NUCLEOTIDE SEQUENCE [LARGE SCALE GENOMIC DNA]</scope>
    <source>
        <strain evidence="2">cv. 9930</strain>
    </source>
</reference>
<name>A0A0A0L8N0_CUCSA</name>
<organism evidence="1 2">
    <name type="scientific">Cucumis sativus</name>
    <name type="common">Cucumber</name>
    <dbReference type="NCBI Taxonomy" id="3659"/>
    <lineage>
        <taxon>Eukaryota</taxon>
        <taxon>Viridiplantae</taxon>
        <taxon>Streptophyta</taxon>
        <taxon>Embryophyta</taxon>
        <taxon>Tracheophyta</taxon>
        <taxon>Spermatophyta</taxon>
        <taxon>Magnoliopsida</taxon>
        <taxon>eudicotyledons</taxon>
        <taxon>Gunneridae</taxon>
        <taxon>Pentapetalae</taxon>
        <taxon>rosids</taxon>
        <taxon>fabids</taxon>
        <taxon>Cucurbitales</taxon>
        <taxon>Cucurbitaceae</taxon>
        <taxon>Benincaseae</taxon>
        <taxon>Cucumis</taxon>
    </lineage>
</organism>